<keyword evidence="1" id="KW-1133">Transmembrane helix</keyword>
<keyword evidence="1" id="KW-0472">Membrane</keyword>
<protein>
    <recommendedName>
        <fullName evidence="3">Acyltransferase 3 domain-containing protein</fullName>
    </recommendedName>
</protein>
<dbReference type="EMBL" id="BKCJ010417759">
    <property type="protein sequence ID" value="GFA40203.1"/>
    <property type="molecule type" value="Genomic_DNA"/>
</dbReference>
<feature type="transmembrane region" description="Helical" evidence="1">
    <location>
        <begin position="188"/>
        <end position="209"/>
    </location>
</feature>
<evidence type="ECO:0000313" key="2">
    <source>
        <dbReference type="EMBL" id="GFA40203.1"/>
    </source>
</evidence>
<dbReference type="AlphaFoldDB" id="A0A699JJA3"/>
<organism evidence="2">
    <name type="scientific">Tanacetum cinerariifolium</name>
    <name type="common">Dalmatian daisy</name>
    <name type="synonym">Chrysanthemum cinerariifolium</name>
    <dbReference type="NCBI Taxonomy" id="118510"/>
    <lineage>
        <taxon>Eukaryota</taxon>
        <taxon>Viridiplantae</taxon>
        <taxon>Streptophyta</taxon>
        <taxon>Embryophyta</taxon>
        <taxon>Tracheophyta</taxon>
        <taxon>Spermatophyta</taxon>
        <taxon>Magnoliopsida</taxon>
        <taxon>eudicotyledons</taxon>
        <taxon>Gunneridae</taxon>
        <taxon>Pentapetalae</taxon>
        <taxon>asterids</taxon>
        <taxon>campanulids</taxon>
        <taxon>Asterales</taxon>
        <taxon>Asteraceae</taxon>
        <taxon>Asteroideae</taxon>
        <taxon>Anthemideae</taxon>
        <taxon>Anthemidinae</taxon>
        <taxon>Tanacetum</taxon>
    </lineage>
</organism>
<sequence length="356" mass="40052">MAHPVFLRVRGAGVDISDFVPGVRFPACDRPLQTPGRLLLRCLYLCLSGPGNPCPPFQRHQPCQHDAARFPGCITGSRILLALYREARHGKARQRCRLYQQSSGHNEEASGHSWESAGRVQGYLRTERGGLSRPRSTELRRMGILQKRALSGELFLCPEWLRHAHTYGQRLGTKGQFRQFFITRTFRLYPLHVFVLFFAIALEIVKLSAEHAGIAFNQPSFTGQRAPQEIIPNLLLLQSWWPGFNPQSFNFPAWSISVEYYIYMIFAGILLCTPRFATLIFLIVSAMAAACLSLELADLMEPALQGLSCFFAGDRYLHDVGLADKRERSQAAYFDGGLLRADVGLFFRGRGCLDPA</sequence>
<gene>
    <name evidence="2" type="ORF">Tci_612175</name>
</gene>
<name>A0A699JJA3_TANCI</name>
<accession>A0A699JJA3</accession>
<evidence type="ECO:0000256" key="1">
    <source>
        <dbReference type="SAM" id="Phobius"/>
    </source>
</evidence>
<reference evidence="2" key="1">
    <citation type="journal article" date="2019" name="Sci. Rep.">
        <title>Draft genome of Tanacetum cinerariifolium, the natural source of mosquito coil.</title>
        <authorList>
            <person name="Yamashiro T."/>
            <person name="Shiraishi A."/>
            <person name="Satake H."/>
            <person name="Nakayama K."/>
        </authorList>
    </citation>
    <scope>NUCLEOTIDE SEQUENCE</scope>
</reference>
<evidence type="ECO:0008006" key="3">
    <source>
        <dbReference type="Google" id="ProtNLM"/>
    </source>
</evidence>
<comment type="caution">
    <text evidence="2">The sequence shown here is derived from an EMBL/GenBank/DDBJ whole genome shotgun (WGS) entry which is preliminary data.</text>
</comment>
<feature type="transmembrane region" description="Helical" evidence="1">
    <location>
        <begin position="251"/>
        <end position="272"/>
    </location>
</feature>
<proteinExistence type="predicted"/>
<keyword evidence="1" id="KW-0812">Transmembrane</keyword>